<feature type="coiled-coil region" evidence="5">
    <location>
        <begin position="3"/>
        <end position="30"/>
    </location>
</feature>
<dbReference type="Gene3D" id="3.30.450.20">
    <property type="entry name" value="PAS domain"/>
    <property type="match status" value="2"/>
</dbReference>
<dbReference type="Gene3D" id="1.10.287.950">
    <property type="entry name" value="Methyl-accepting chemotaxis protein"/>
    <property type="match status" value="1"/>
</dbReference>
<dbReference type="RefSeq" id="WP_237261885.1">
    <property type="nucleotide sequence ID" value="NZ_AP024202.1"/>
</dbReference>
<dbReference type="CDD" id="cd06225">
    <property type="entry name" value="HAMP"/>
    <property type="match status" value="1"/>
</dbReference>
<dbReference type="Pfam" id="PF08447">
    <property type="entry name" value="PAS_3"/>
    <property type="match status" value="2"/>
</dbReference>
<dbReference type="SUPFAM" id="SSF55785">
    <property type="entry name" value="PYP-like sensor domain (PAS domain)"/>
    <property type="match status" value="2"/>
</dbReference>
<dbReference type="PRINTS" id="PR00260">
    <property type="entry name" value="CHEMTRNSDUCR"/>
</dbReference>
<gene>
    <name evidence="9" type="ORF">THMIRHAM_22090</name>
</gene>
<evidence type="ECO:0000256" key="3">
    <source>
        <dbReference type="ARBA" id="ARBA00029447"/>
    </source>
</evidence>
<dbReference type="Pfam" id="PF00015">
    <property type="entry name" value="MCPsignal"/>
    <property type="match status" value="1"/>
</dbReference>
<dbReference type="SUPFAM" id="SSF58104">
    <property type="entry name" value="Methyl-accepting chemotaxis protein (MCP) signaling domain"/>
    <property type="match status" value="1"/>
</dbReference>
<protein>
    <submittedName>
        <fullName evidence="9">Methyl-accepting chemotaxis protein</fullName>
    </submittedName>
</protein>
<feature type="compositionally biased region" description="Polar residues" evidence="6">
    <location>
        <begin position="326"/>
        <end position="361"/>
    </location>
</feature>
<feature type="domain" description="PAC" evidence="8">
    <location>
        <begin position="92"/>
        <end position="144"/>
    </location>
</feature>
<dbReference type="SMART" id="SM00283">
    <property type="entry name" value="MA"/>
    <property type="match status" value="1"/>
</dbReference>
<evidence type="ECO:0000256" key="1">
    <source>
        <dbReference type="ARBA" id="ARBA00022481"/>
    </source>
</evidence>
<dbReference type="SMART" id="SM00091">
    <property type="entry name" value="PAS"/>
    <property type="match status" value="2"/>
</dbReference>
<dbReference type="InterPro" id="IPR051310">
    <property type="entry name" value="MCP_chemotaxis"/>
</dbReference>
<dbReference type="PROSITE" id="PS50113">
    <property type="entry name" value="PAC"/>
    <property type="match status" value="1"/>
</dbReference>
<dbReference type="CDD" id="cd11386">
    <property type="entry name" value="MCP_signal"/>
    <property type="match status" value="1"/>
</dbReference>
<dbReference type="PANTHER" id="PTHR43531">
    <property type="entry name" value="PROTEIN ICFG"/>
    <property type="match status" value="1"/>
</dbReference>
<dbReference type="NCBIfam" id="TIGR00229">
    <property type="entry name" value="sensory_box"/>
    <property type="match status" value="2"/>
</dbReference>
<evidence type="ECO:0000313" key="10">
    <source>
        <dbReference type="Proteomes" id="UP001054820"/>
    </source>
</evidence>
<feature type="region of interest" description="Disordered" evidence="6">
    <location>
        <begin position="325"/>
        <end position="361"/>
    </location>
</feature>
<evidence type="ECO:0000313" key="9">
    <source>
        <dbReference type="EMBL" id="BCN94424.1"/>
    </source>
</evidence>
<organism evidence="9 10">
    <name type="scientific">Thiomicrorhabdus immobilis</name>
    <dbReference type="NCBI Taxonomy" id="2791037"/>
    <lineage>
        <taxon>Bacteria</taxon>
        <taxon>Pseudomonadati</taxon>
        <taxon>Pseudomonadota</taxon>
        <taxon>Gammaproteobacteria</taxon>
        <taxon>Thiotrichales</taxon>
        <taxon>Piscirickettsiaceae</taxon>
        <taxon>Thiomicrorhabdus</taxon>
    </lineage>
</organism>
<keyword evidence="2 4" id="KW-0807">Transducer</keyword>
<dbReference type="InterPro" id="IPR004090">
    <property type="entry name" value="Chemotax_Me-accpt_rcpt"/>
</dbReference>
<dbReference type="EMBL" id="AP024202">
    <property type="protein sequence ID" value="BCN94424.1"/>
    <property type="molecule type" value="Genomic_DNA"/>
</dbReference>
<keyword evidence="10" id="KW-1185">Reference proteome</keyword>
<keyword evidence="1" id="KW-0488">Methylation</keyword>
<feature type="domain" description="Methyl-accepting transducer" evidence="7">
    <location>
        <begin position="326"/>
        <end position="555"/>
    </location>
</feature>
<dbReference type="InterPro" id="IPR000700">
    <property type="entry name" value="PAS-assoc_C"/>
</dbReference>
<evidence type="ECO:0000256" key="5">
    <source>
        <dbReference type="SAM" id="Coils"/>
    </source>
</evidence>
<accession>A0ABM7MG03</accession>
<dbReference type="InterPro" id="IPR035965">
    <property type="entry name" value="PAS-like_dom_sf"/>
</dbReference>
<evidence type="ECO:0000259" key="7">
    <source>
        <dbReference type="PROSITE" id="PS50111"/>
    </source>
</evidence>
<proteinExistence type="inferred from homology"/>
<dbReference type="InterPro" id="IPR001610">
    <property type="entry name" value="PAC"/>
</dbReference>
<keyword evidence="5" id="KW-0175">Coiled coil</keyword>
<dbReference type="Proteomes" id="UP001054820">
    <property type="component" value="Chromosome"/>
</dbReference>
<evidence type="ECO:0000256" key="2">
    <source>
        <dbReference type="ARBA" id="ARBA00023224"/>
    </source>
</evidence>
<dbReference type="PROSITE" id="PS50111">
    <property type="entry name" value="CHEMOTAXIS_TRANSDUC_2"/>
    <property type="match status" value="1"/>
</dbReference>
<dbReference type="SMART" id="SM00086">
    <property type="entry name" value="PAC"/>
    <property type="match status" value="2"/>
</dbReference>
<evidence type="ECO:0000256" key="6">
    <source>
        <dbReference type="SAM" id="MobiDB-lite"/>
    </source>
</evidence>
<dbReference type="InterPro" id="IPR013655">
    <property type="entry name" value="PAS_fold_3"/>
</dbReference>
<dbReference type="InterPro" id="IPR004089">
    <property type="entry name" value="MCPsignal_dom"/>
</dbReference>
<dbReference type="CDD" id="cd00130">
    <property type="entry name" value="PAS"/>
    <property type="match status" value="2"/>
</dbReference>
<comment type="similarity">
    <text evidence="3">Belongs to the methyl-accepting chemotaxis (MCP) protein family.</text>
</comment>
<evidence type="ECO:0000259" key="8">
    <source>
        <dbReference type="PROSITE" id="PS50113"/>
    </source>
</evidence>
<sequence length="570" mass="63193">MFCNFQKQKIARLESQLNENNALLKALDRVSAVIEFNLDGTVLRANDNFLKTMGYSLADIQGQHHRMFVEPAMAQSSDYQQFWQKLRQGEFISNRFKRINRDGQVVWLEASYNPLLDAKGNIYKIVKFATDITDQVNKDFDAQAQIDAIYKVMAVIEFDPTGKIIRANDNFLKAMGYSLAEIKDQHHKMFALKETAESAEYTQFWKDLALGKSFSGTYHRLGKGGKDVWLEASYNPIFDTNGKVVKVIKYATDISSNSNAVLLNKVVDQATKTILGLAHGDLNQKMVCLVDDSSKGMYDDEIRSLTRSVQEMTEKLKEVITKAVHASNNSKESATEISQRAESLNSRVQQQSEELKRTSSTMEDMNKAIQETSSHVQQANHVASDVELKANKGVEVMKQTITAMTKIQESSEKISDIVALIDGIAFQTNLLALNAAVEAARAGEQGRGFAVVAGEVRSLAQKSAEAAKDIKQLIDETVSRVNQGSTMASESGDMLSSIHLSIGEVTQMISQIAGASKYQAQGISDVHSAIKELDRVTHENAELVSDTLNSAEKLDAQADVLNKDMAYFKL</sequence>
<dbReference type="PANTHER" id="PTHR43531:SF14">
    <property type="entry name" value="METHYL-ACCEPTING CHEMOTAXIS PROTEIN I-RELATED"/>
    <property type="match status" value="1"/>
</dbReference>
<evidence type="ECO:0000256" key="4">
    <source>
        <dbReference type="PROSITE-ProRule" id="PRU00284"/>
    </source>
</evidence>
<name>A0ABM7MG03_9GAMM</name>
<reference evidence="9" key="1">
    <citation type="journal article" date="2022" name="Arch. Microbiol.">
        <title>Thiomicrorhabdus immobilis sp. nov., a mesophilic sulfur-oxidizing bacterium isolated from sediment of a brackish lake in northern Japan.</title>
        <authorList>
            <person name="Kojima H."/>
            <person name="Mochizuki J."/>
            <person name="Kanda M."/>
            <person name="Watanabe T."/>
            <person name="Fukui M."/>
        </authorList>
    </citation>
    <scope>NUCLEOTIDE SEQUENCE</scope>
    <source>
        <strain evidence="9">Am19</strain>
    </source>
</reference>
<dbReference type="InterPro" id="IPR000014">
    <property type="entry name" value="PAS"/>
</dbReference>